<comment type="caution">
    <text evidence="1">The sequence shown here is derived from an EMBL/GenBank/DDBJ whole genome shotgun (WGS) entry which is preliminary data.</text>
</comment>
<keyword evidence="2" id="KW-1185">Reference proteome</keyword>
<evidence type="ECO:0000313" key="2">
    <source>
        <dbReference type="Proteomes" id="UP001162992"/>
    </source>
</evidence>
<evidence type="ECO:0000313" key="1">
    <source>
        <dbReference type="EMBL" id="KAJ7534597.1"/>
    </source>
</evidence>
<protein>
    <submittedName>
        <fullName evidence="1">Uncharacterized protein</fullName>
    </submittedName>
</protein>
<dbReference type="EMBL" id="CM055104">
    <property type="protein sequence ID" value="KAJ7534597.1"/>
    <property type="molecule type" value="Genomic_DNA"/>
</dbReference>
<sequence length="657" mass="72980">MDDENPAAASGLTFSGNKQSSSRSRKSNSMSCLMKSSSTSSDNPDPLHAVHPPKDGMVKLAVSGLRKWRPFSKIKAALKKKPRKQQNGVSSSASRKQVSSGYEHELKLEALSKKKDARKNDEVAIHLEDSMKQGKLQRQQLEDERDRSVETDEFLSTESNAAANSSSEATSSNEVSEPEFEEATEMESTAPGNLKLDAICGPRDPIDEGPNKSDSQTDNLAETALPRTCHEHANNLATEAVEEFNEDLQYSEIQAHVKFNPNDKMKEAKQLVENPINETNEATHVAENPTNDLVFTKQSYTDPAVSRFDNGLSTWVPSEPPNHLPCVSNTPNKLVKKPEFESLYAKQSHTEPAASRLDYQLDWQTGESAKVEEVADELKPKNEQLRGLSFKTVDNVEPLNPEECKNQANADFSSETFGEKLTYQSDKFEDVKNLADYKMIRPTQANQMFYEDGDNLHEEALKLQDPKGCNREESADRKFNTTKNQSGQPKQQGWDTTPEGTIEMEKKNRGSTAKITPSLVRDIARSTTGQSGFPENIFAIHDFCLGIPYGCLLIAESLLWFIATWRTSPFYTGVLLGGLILASSISSLKAWSEGCSSRTQMKAQAALAFIICARALPDVLKTKLLFPNAVVCIISAAMTGFYAYMYFFGKNVQEEKY</sequence>
<reference evidence="2" key="1">
    <citation type="journal article" date="2024" name="Proc. Natl. Acad. Sci. U.S.A.">
        <title>Extraordinary preservation of gene collinearity over three hundred million years revealed in homosporous lycophytes.</title>
        <authorList>
            <person name="Li C."/>
            <person name="Wickell D."/>
            <person name="Kuo L.Y."/>
            <person name="Chen X."/>
            <person name="Nie B."/>
            <person name="Liao X."/>
            <person name="Peng D."/>
            <person name="Ji J."/>
            <person name="Jenkins J."/>
            <person name="Williams M."/>
            <person name="Shu S."/>
            <person name="Plott C."/>
            <person name="Barry K."/>
            <person name="Rajasekar S."/>
            <person name="Grimwood J."/>
            <person name="Han X."/>
            <person name="Sun S."/>
            <person name="Hou Z."/>
            <person name="He W."/>
            <person name="Dai G."/>
            <person name="Sun C."/>
            <person name="Schmutz J."/>
            <person name="Leebens-Mack J.H."/>
            <person name="Li F.W."/>
            <person name="Wang L."/>
        </authorList>
    </citation>
    <scope>NUCLEOTIDE SEQUENCE [LARGE SCALE GENOMIC DNA]</scope>
    <source>
        <strain evidence="2">cv. PW_Plant_1</strain>
    </source>
</reference>
<accession>A0ACC2BXU9</accession>
<organism evidence="1 2">
    <name type="scientific">Diphasiastrum complanatum</name>
    <name type="common">Issler's clubmoss</name>
    <name type="synonym">Lycopodium complanatum</name>
    <dbReference type="NCBI Taxonomy" id="34168"/>
    <lineage>
        <taxon>Eukaryota</taxon>
        <taxon>Viridiplantae</taxon>
        <taxon>Streptophyta</taxon>
        <taxon>Embryophyta</taxon>
        <taxon>Tracheophyta</taxon>
        <taxon>Lycopodiopsida</taxon>
        <taxon>Lycopodiales</taxon>
        <taxon>Lycopodiaceae</taxon>
        <taxon>Lycopodioideae</taxon>
        <taxon>Diphasiastrum</taxon>
    </lineage>
</organism>
<dbReference type="Proteomes" id="UP001162992">
    <property type="component" value="Chromosome 13"/>
</dbReference>
<name>A0ACC2BXU9_DIPCM</name>
<gene>
    <name evidence="1" type="ORF">O6H91_13G101800</name>
</gene>
<proteinExistence type="predicted"/>